<dbReference type="EMBL" id="CP072648">
    <property type="protein sequence ID" value="QUW03309.1"/>
    <property type="molecule type" value="Genomic_DNA"/>
</dbReference>
<feature type="domain" description="PpiC" evidence="3">
    <location>
        <begin position="218"/>
        <end position="330"/>
    </location>
</feature>
<keyword evidence="1" id="KW-0697">Rotamase</keyword>
<evidence type="ECO:0000259" key="3">
    <source>
        <dbReference type="PROSITE" id="PS50198"/>
    </source>
</evidence>
<dbReference type="RefSeq" id="WP_211429200.1">
    <property type="nucleotide sequence ID" value="NZ_CP072648.1"/>
</dbReference>
<dbReference type="PROSITE" id="PS50198">
    <property type="entry name" value="PPIC_PPIASE_2"/>
    <property type="match status" value="1"/>
</dbReference>
<proteinExistence type="predicted"/>
<dbReference type="Gene3D" id="3.10.50.40">
    <property type="match status" value="1"/>
</dbReference>
<dbReference type="SUPFAM" id="SSF54534">
    <property type="entry name" value="FKBP-like"/>
    <property type="match status" value="1"/>
</dbReference>
<evidence type="ECO:0000313" key="5">
    <source>
        <dbReference type="Proteomes" id="UP000676506"/>
    </source>
</evidence>
<evidence type="ECO:0000256" key="2">
    <source>
        <dbReference type="SAM" id="SignalP"/>
    </source>
</evidence>
<dbReference type="InterPro" id="IPR050245">
    <property type="entry name" value="PrsA_foldase"/>
</dbReference>
<evidence type="ECO:0000256" key="1">
    <source>
        <dbReference type="PROSITE-ProRule" id="PRU00278"/>
    </source>
</evidence>
<dbReference type="PANTHER" id="PTHR47245">
    <property type="entry name" value="PEPTIDYLPROLYL ISOMERASE"/>
    <property type="match status" value="1"/>
</dbReference>
<dbReference type="InterPro" id="IPR027304">
    <property type="entry name" value="Trigger_fact/SurA_dom_sf"/>
</dbReference>
<dbReference type="PANTHER" id="PTHR47245:SF2">
    <property type="entry name" value="PEPTIDYL-PROLYL CIS-TRANS ISOMERASE HP_0175-RELATED"/>
    <property type="match status" value="1"/>
</dbReference>
<dbReference type="SUPFAM" id="SSF109998">
    <property type="entry name" value="Triger factor/SurA peptide-binding domain-like"/>
    <property type="match status" value="1"/>
</dbReference>
<keyword evidence="1 4" id="KW-0413">Isomerase</keyword>
<dbReference type="Pfam" id="PF13616">
    <property type="entry name" value="Rotamase_3"/>
    <property type="match status" value="1"/>
</dbReference>
<feature type="chain" id="PRO_5045384090" evidence="2">
    <location>
        <begin position="22"/>
        <end position="380"/>
    </location>
</feature>
<name>A0ABX8B8P5_9BACT</name>
<accession>A0ABX8B8P5</accession>
<dbReference type="EC" id="5.2.1.8" evidence="4"/>
<dbReference type="Proteomes" id="UP000676506">
    <property type="component" value="Chromosome 1"/>
</dbReference>
<evidence type="ECO:0000313" key="4">
    <source>
        <dbReference type="EMBL" id="QUW03309.1"/>
    </source>
</evidence>
<dbReference type="InterPro" id="IPR000297">
    <property type="entry name" value="PPIase_PpiC"/>
</dbReference>
<keyword evidence="2" id="KW-0732">Signal</keyword>
<dbReference type="GO" id="GO:0003755">
    <property type="term" value="F:peptidyl-prolyl cis-trans isomerase activity"/>
    <property type="evidence" value="ECO:0007669"/>
    <property type="project" value="UniProtKB-EC"/>
</dbReference>
<feature type="signal peptide" evidence="2">
    <location>
        <begin position="1"/>
        <end position="21"/>
    </location>
</feature>
<organism evidence="4 5">
    <name type="scientific">Chloracidobacterium validum</name>
    <dbReference type="NCBI Taxonomy" id="2821543"/>
    <lineage>
        <taxon>Bacteria</taxon>
        <taxon>Pseudomonadati</taxon>
        <taxon>Acidobacteriota</taxon>
        <taxon>Terriglobia</taxon>
        <taxon>Terriglobales</taxon>
        <taxon>Acidobacteriaceae</taxon>
        <taxon>Chloracidobacterium</taxon>
    </lineage>
</organism>
<protein>
    <submittedName>
        <fullName evidence="4">Peptidylprolyl isomerase</fullName>
        <ecNumber evidence="4">5.2.1.8</ecNumber>
    </submittedName>
</protein>
<sequence length="380" mass="42221">MKKSLIIFAAVCVLASGALVAQSYLTKPQPPLTLSTADINAFLAELPAANLASLREDPKGKDEFRKQIARSLAIVAEAEQRGLFQKPELKSQLDLTYGQLVGEMWKRRPEAKEKPITSEDVAAFYRDQPTAFEDFLTQNPQFRQAPKMDELKEKYGEFQVARTRGEAAGVNKTPAFQLQWRLFQANIVGNEIIAKLQEAAKPSDEEIEAYHKAHPEEFEEYKASHILISTTPATAPPDGKAPSKPLTEAEARAKAENIIKQLQGGADFAKLAEQYSDDPGSKKQGGDLGYFREGMMVAPFFEGVKALQVGGISTMPVQTQFGFHIIKLEDKRPKALDEPTKREIGEKLRQRKVETKLDELVTRYGIVIPSDFTIPSEPTS</sequence>
<dbReference type="InterPro" id="IPR023058">
    <property type="entry name" value="PPIase_PpiC_CS"/>
</dbReference>
<dbReference type="InterPro" id="IPR046357">
    <property type="entry name" value="PPIase_dom_sf"/>
</dbReference>
<dbReference type="PROSITE" id="PS01096">
    <property type="entry name" value="PPIC_PPIASE_1"/>
    <property type="match status" value="1"/>
</dbReference>
<reference evidence="4 5" key="1">
    <citation type="submission" date="2021-03" db="EMBL/GenBank/DDBJ databases">
        <title>Genomic and phenotypic characterization of Chloracidobacterium isolates provides evidence for multiple species.</title>
        <authorList>
            <person name="Saini M.K."/>
            <person name="Costas A.M.G."/>
            <person name="Tank M."/>
            <person name="Bryant D.A."/>
        </authorList>
    </citation>
    <scope>NUCLEOTIDE SEQUENCE [LARGE SCALE GENOMIC DNA]</scope>
    <source>
        <strain evidence="4 5">BV2-C</strain>
    </source>
</reference>
<keyword evidence="5" id="KW-1185">Reference proteome</keyword>
<gene>
    <name evidence="4" type="ORF">J8C06_02390</name>
</gene>